<evidence type="ECO:0000256" key="13">
    <source>
        <dbReference type="RuleBase" id="RU362091"/>
    </source>
</evidence>
<comment type="function">
    <text evidence="14">Catalyzes the sodium-dependent uptake of extracellular L-proline.</text>
</comment>
<keyword evidence="9 14" id="KW-0406">Ion transport</keyword>
<sequence>MNTSVVLITLIFYKILLIGIGFWASKRMKSQEDMLLGGRSLGPLVGAISYSASAASAWTLLGMSGLAYTIGLPAIWIAAGAVLGSALAWIWVAPRMRRFSKEHKILTLTDFLSFGADGPLKKAIVLLSSLIILVSFIFYIASQFQGAGNTFALTFDMQASESILLGGVVILLYTMLGGFWAVSLTDTLQGILMFLAAIIMPVAAFITLSDMGGFWVSLEKIYEPSALTLSGQSMGLALVGLIIGNLAVGLGALGQPHLQARFMAMKDDKAINQAAILGIGWYAFVFFGMCLLGLMGHAILPDLNNPENIFFELTAVLFPSVLGGIILAAVLSAVMSTADSMLLVAAGIFSHDLGLSQRFKDREVLVSRLAIVAVTALSIWVAIQFEASIFNRVLFAWNALGAAFGPLIIMRLAGVDFRARGAFLAIASGFGCAVYLFSQPNMPGDWLERLAPFILGLVILYGFRRRS</sequence>
<dbReference type="CDD" id="cd11475">
    <property type="entry name" value="SLC5sbd_PutP"/>
    <property type="match status" value="1"/>
</dbReference>
<proteinExistence type="inferred from homology"/>
<protein>
    <recommendedName>
        <fullName evidence="14">Sodium/proline symporter</fullName>
    </recommendedName>
    <alternativeName>
        <fullName evidence="14">Proline permease</fullName>
    </alternativeName>
</protein>
<evidence type="ECO:0000256" key="6">
    <source>
        <dbReference type="ARBA" id="ARBA00022847"/>
    </source>
</evidence>
<dbReference type="GO" id="GO:0005298">
    <property type="term" value="F:proline:sodium symporter activity"/>
    <property type="evidence" value="ECO:0007669"/>
    <property type="project" value="UniProtKB-UniRule"/>
</dbReference>
<feature type="transmembrane region" description="Helical" evidence="14">
    <location>
        <begin position="74"/>
        <end position="94"/>
    </location>
</feature>
<dbReference type="GO" id="GO:0015824">
    <property type="term" value="P:proline transport"/>
    <property type="evidence" value="ECO:0007669"/>
    <property type="project" value="UniProtKB-UniRule"/>
</dbReference>
<dbReference type="PANTHER" id="PTHR48086">
    <property type="entry name" value="SODIUM/PROLINE SYMPORTER-RELATED"/>
    <property type="match status" value="1"/>
</dbReference>
<feature type="transmembrane region" description="Helical" evidence="14">
    <location>
        <begin position="6"/>
        <end position="24"/>
    </location>
</feature>
<keyword evidence="4" id="KW-1003">Cell membrane</keyword>
<keyword evidence="7 14" id="KW-1133">Transmembrane helix</keyword>
<keyword evidence="11 14" id="KW-0739">Sodium transport</keyword>
<keyword evidence="5 14" id="KW-0812">Transmembrane</keyword>
<dbReference type="PROSITE" id="PS50283">
    <property type="entry name" value="NA_SOLUT_SYMP_3"/>
    <property type="match status" value="1"/>
</dbReference>
<dbReference type="NCBIfam" id="TIGR00813">
    <property type="entry name" value="sss"/>
    <property type="match status" value="1"/>
</dbReference>
<dbReference type="EMBL" id="CP123872">
    <property type="protein sequence ID" value="WND03505.1"/>
    <property type="molecule type" value="Genomic_DNA"/>
</dbReference>
<feature type="transmembrane region" description="Helical" evidence="14">
    <location>
        <begin position="320"/>
        <end position="344"/>
    </location>
</feature>
<dbReference type="Pfam" id="PF00474">
    <property type="entry name" value="SSF"/>
    <property type="match status" value="1"/>
</dbReference>
<feature type="transmembrane region" description="Helical" evidence="14">
    <location>
        <begin position="162"/>
        <end position="184"/>
    </location>
</feature>
<feature type="transmembrane region" description="Helical" evidence="14">
    <location>
        <begin position="421"/>
        <end position="440"/>
    </location>
</feature>
<feature type="transmembrane region" description="Helical" evidence="14">
    <location>
        <begin position="123"/>
        <end position="142"/>
    </location>
</feature>
<keyword evidence="3 14" id="KW-0813">Transport</keyword>
<reference evidence="15" key="1">
    <citation type="submission" date="2023-04" db="EMBL/GenBank/DDBJ databases">
        <title>Complete genome sequence of Temperatibacter marinus.</title>
        <authorList>
            <person name="Rong J.-C."/>
            <person name="Yi M.-L."/>
            <person name="Zhao Q."/>
        </authorList>
    </citation>
    <scope>NUCLEOTIDE SEQUENCE</scope>
    <source>
        <strain evidence="15">NBRC 110045</strain>
    </source>
</reference>
<evidence type="ECO:0000256" key="2">
    <source>
        <dbReference type="ARBA" id="ARBA00006434"/>
    </source>
</evidence>
<feature type="transmembrane region" description="Helical" evidence="14">
    <location>
        <begin position="235"/>
        <end position="253"/>
    </location>
</feature>
<evidence type="ECO:0000313" key="15">
    <source>
        <dbReference type="EMBL" id="WND03505.1"/>
    </source>
</evidence>
<dbReference type="InterPro" id="IPR011851">
    <property type="entry name" value="Na/Pro_symporter"/>
</dbReference>
<evidence type="ECO:0000313" key="16">
    <source>
        <dbReference type="Proteomes" id="UP001268683"/>
    </source>
</evidence>
<name>A0AA52EIN2_9PROT</name>
<evidence type="ECO:0000256" key="7">
    <source>
        <dbReference type="ARBA" id="ARBA00022989"/>
    </source>
</evidence>
<dbReference type="GO" id="GO:0031402">
    <property type="term" value="F:sodium ion binding"/>
    <property type="evidence" value="ECO:0007669"/>
    <property type="project" value="UniProtKB-UniRule"/>
</dbReference>
<feature type="transmembrane region" description="Helical" evidence="14">
    <location>
        <begin position="44"/>
        <end position="68"/>
    </location>
</feature>
<organism evidence="15 16">
    <name type="scientific">Temperatibacter marinus</name>
    <dbReference type="NCBI Taxonomy" id="1456591"/>
    <lineage>
        <taxon>Bacteria</taxon>
        <taxon>Pseudomonadati</taxon>
        <taxon>Pseudomonadota</taxon>
        <taxon>Alphaproteobacteria</taxon>
        <taxon>Kordiimonadales</taxon>
        <taxon>Temperatibacteraceae</taxon>
        <taxon>Temperatibacter</taxon>
    </lineage>
</organism>
<dbReference type="RefSeq" id="WP_310799358.1">
    <property type="nucleotide sequence ID" value="NZ_CP123872.1"/>
</dbReference>
<keyword evidence="16" id="KW-1185">Reference proteome</keyword>
<comment type="subcellular location">
    <subcellularLocation>
        <location evidence="14">Cell inner membrane</location>
        <topology evidence="14">Multi-pass membrane protein</topology>
    </subcellularLocation>
    <subcellularLocation>
        <location evidence="1">Cell membrane</location>
        <topology evidence="1">Multi-pass membrane protein</topology>
    </subcellularLocation>
</comment>
<keyword evidence="14" id="KW-0029">Amino-acid transport</keyword>
<evidence type="ECO:0000256" key="5">
    <source>
        <dbReference type="ARBA" id="ARBA00022692"/>
    </source>
</evidence>
<dbReference type="KEGG" id="tmk:QGN29_03850"/>
<evidence type="ECO:0000256" key="4">
    <source>
        <dbReference type="ARBA" id="ARBA00022475"/>
    </source>
</evidence>
<keyword evidence="8 14" id="KW-0915">Sodium</keyword>
<feature type="transmembrane region" description="Helical" evidence="14">
    <location>
        <begin position="274"/>
        <end position="300"/>
    </location>
</feature>
<feature type="transmembrane region" description="Helical" evidence="14">
    <location>
        <begin position="191"/>
        <end position="215"/>
    </location>
</feature>
<keyword evidence="10 14" id="KW-0472">Membrane</keyword>
<dbReference type="Gene3D" id="1.20.1730.10">
    <property type="entry name" value="Sodium/glucose cotransporter"/>
    <property type="match status" value="1"/>
</dbReference>
<dbReference type="AlphaFoldDB" id="A0AA52EIN2"/>
<comment type="similarity">
    <text evidence="2 13">Belongs to the sodium:solute symporter (SSF) (TC 2.A.21) family.</text>
</comment>
<evidence type="ECO:0000256" key="14">
    <source>
        <dbReference type="RuleBase" id="RU366012"/>
    </source>
</evidence>
<feature type="transmembrane region" description="Helical" evidence="14">
    <location>
        <begin position="446"/>
        <end position="463"/>
    </location>
</feature>
<evidence type="ECO:0000256" key="3">
    <source>
        <dbReference type="ARBA" id="ARBA00022448"/>
    </source>
</evidence>
<evidence type="ECO:0000256" key="11">
    <source>
        <dbReference type="ARBA" id="ARBA00023201"/>
    </source>
</evidence>
<dbReference type="GO" id="GO:0005886">
    <property type="term" value="C:plasma membrane"/>
    <property type="evidence" value="ECO:0007669"/>
    <property type="project" value="UniProtKB-SubCell"/>
</dbReference>
<dbReference type="InterPro" id="IPR038377">
    <property type="entry name" value="Na/Glc_symporter_sf"/>
</dbReference>
<feature type="transmembrane region" description="Helical" evidence="14">
    <location>
        <begin position="389"/>
        <end position="409"/>
    </location>
</feature>
<accession>A0AA52EIN2</accession>
<dbReference type="InterPro" id="IPR001734">
    <property type="entry name" value="Na/solute_symporter"/>
</dbReference>
<gene>
    <name evidence="15" type="ORF">QGN29_03850</name>
</gene>
<evidence type="ECO:0000256" key="10">
    <source>
        <dbReference type="ARBA" id="ARBA00023136"/>
    </source>
</evidence>
<evidence type="ECO:0000256" key="8">
    <source>
        <dbReference type="ARBA" id="ARBA00023053"/>
    </source>
</evidence>
<dbReference type="Proteomes" id="UP001268683">
    <property type="component" value="Chromosome"/>
</dbReference>
<evidence type="ECO:0000256" key="12">
    <source>
        <dbReference type="ARBA" id="ARBA00033708"/>
    </source>
</evidence>
<dbReference type="InterPro" id="IPR050277">
    <property type="entry name" value="Sodium:Solute_Symporter"/>
</dbReference>
<evidence type="ECO:0000256" key="1">
    <source>
        <dbReference type="ARBA" id="ARBA00004651"/>
    </source>
</evidence>
<feature type="transmembrane region" description="Helical" evidence="14">
    <location>
        <begin position="365"/>
        <end position="383"/>
    </location>
</feature>
<keyword evidence="14" id="KW-0997">Cell inner membrane</keyword>
<dbReference type="PANTHER" id="PTHR48086:SF3">
    <property type="entry name" value="SODIUM_PROLINE SYMPORTER"/>
    <property type="match status" value="1"/>
</dbReference>
<keyword evidence="6 14" id="KW-0769">Symport</keyword>
<comment type="catalytic activity">
    <reaction evidence="12">
        <text>L-proline(in) + Na(+)(in) = L-proline(out) + Na(+)(out)</text>
        <dbReference type="Rhea" id="RHEA:28967"/>
        <dbReference type="ChEBI" id="CHEBI:29101"/>
        <dbReference type="ChEBI" id="CHEBI:60039"/>
    </reaction>
</comment>
<evidence type="ECO:0000256" key="9">
    <source>
        <dbReference type="ARBA" id="ARBA00023065"/>
    </source>
</evidence>